<organism evidence="2">
    <name type="scientific">Candidatus Kentrum sp. UNK</name>
    <dbReference type="NCBI Taxonomy" id="2126344"/>
    <lineage>
        <taxon>Bacteria</taxon>
        <taxon>Pseudomonadati</taxon>
        <taxon>Pseudomonadota</taxon>
        <taxon>Gammaproteobacteria</taxon>
        <taxon>Candidatus Kentrum</taxon>
    </lineage>
</organism>
<dbReference type="EMBL" id="CAADGD010000093">
    <property type="protein sequence ID" value="VFK72039.1"/>
    <property type="molecule type" value="Genomic_DNA"/>
</dbReference>
<dbReference type="EMBL" id="CAADFZ010000094">
    <property type="protein sequence ID" value="VFK66456.1"/>
    <property type="molecule type" value="Genomic_DNA"/>
</dbReference>
<sequence length="68" mass="7905">MPPPRKPGFSPCIRSGYDRVDPDEEKIVDLTIRARENRAHGSEEEVNRKPIPTPIIEEPWFHWAIITL</sequence>
<protein>
    <submittedName>
        <fullName evidence="2">Uncharacterized protein</fullName>
    </submittedName>
</protein>
<reference evidence="2" key="1">
    <citation type="submission" date="2019-02" db="EMBL/GenBank/DDBJ databases">
        <authorList>
            <person name="Gruber-Vodicka R. H."/>
            <person name="Seah K. B. B."/>
        </authorList>
    </citation>
    <scope>NUCLEOTIDE SEQUENCE</scope>
    <source>
        <strain evidence="2">BECK_BY19</strain>
        <strain evidence="1">BECK_BY8</strain>
    </source>
</reference>
<gene>
    <name evidence="1" type="ORF">BECKUNK1418G_GA0071005_10946</name>
    <name evidence="2" type="ORF">BECKUNK1418H_GA0071006_10936</name>
</gene>
<proteinExistence type="predicted"/>
<name>A0A451B182_9GAMM</name>
<evidence type="ECO:0000313" key="1">
    <source>
        <dbReference type="EMBL" id="VFK66456.1"/>
    </source>
</evidence>
<accession>A0A451B182</accession>
<dbReference type="AlphaFoldDB" id="A0A451B182"/>
<evidence type="ECO:0000313" key="2">
    <source>
        <dbReference type="EMBL" id="VFK72039.1"/>
    </source>
</evidence>